<evidence type="ECO:0000256" key="3">
    <source>
        <dbReference type="SAM" id="MobiDB-lite"/>
    </source>
</evidence>
<feature type="compositionally biased region" description="Polar residues" evidence="3">
    <location>
        <begin position="32"/>
        <end position="62"/>
    </location>
</feature>
<keyword evidence="5" id="KW-1185">Reference proteome</keyword>
<organism evidence="4 5">
    <name type="scientific">Papaya leaf curl Lucknow virus 1</name>
    <dbReference type="NCBI Taxonomy" id="3232063"/>
    <lineage>
        <taxon>Viruses</taxon>
        <taxon>Monodnaviria</taxon>
        <taxon>Shotokuvirae</taxon>
        <taxon>Cressdnaviricota</taxon>
        <taxon>Repensiviricetes</taxon>
        <taxon>Geplafuvirales</taxon>
        <taxon>Geminiviridae</taxon>
        <taxon>Begomovirus</taxon>
        <taxon>Begomovirus caricaprimi</taxon>
    </lineage>
</organism>
<protein>
    <submittedName>
        <fullName evidence="4">AC4 protein</fullName>
    </submittedName>
</protein>
<dbReference type="EMBL" id="MH988457">
    <property type="protein sequence ID" value="QBP05519.1"/>
    <property type="molecule type" value="Genomic_DNA"/>
</dbReference>
<reference evidence="4" key="1">
    <citation type="submission" date="2018-09" db="EMBL/GenBank/DDBJ databases">
        <title>Papaya leaf curl disease complex.</title>
        <authorList>
            <person name="Varun P."/>
            <person name="Saxena S."/>
        </authorList>
    </citation>
    <scope>NUCLEOTIDE SEQUENCE [LARGE SCALE GENOMIC DNA]</scope>
    <source>
        <strain evidence="4">PSB-8</strain>
    </source>
</reference>
<keyword evidence="2" id="KW-0945">Host-virus interaction</keyword>
<gene>
    <name evidence="4" type="primary">AC4</name>
</gene>
<feature type="region of interest" description="Disordered" evidence="3">
    <location>
        <begin position="1"/>
        <end position="62"/>
    </location>
</feature>
<name>A0A5P1I920_9GEMI</name>
<proteinExistence type="inferred from homology"/>
<evidence type="ECO:0000256" key="2">
    <source>
        <dbReference type="ARBA" id="ARBA00022581"/>
    </source>
</evidence>
<dbReference type="InterPro" id="IPR002488">
    <property type="entry name" value="Gemini_C4"/>
</dbReference>
<dbReference type="Proteomes" id="UP000682899">
    <property type="component" value="Segment"/>
</dbReference>
<evidence type="ECO:0000256" key="1">
    <source>
        <dbReference type="ARBA" id="ARBA00008996"/>
    </source>
</evidence>
<evidence type="ECO:0000313" key="5">
    <source>
        <dbReference type="Proteomes" id="UP000682899"/>
    </source>
</evidence>
<comment type="similarity">
    <text evidence="1">Belongs to the geminiviridae protein AC4/C4 family.</text>
</comment>
<evidence type="ECO:0000313" key="4">
    <source>
        <dbReference type="EMBL" id="QBP05519.1"/>
    </source>
</evidence>
<sequence length="85" mass="9014">MGACVSRRSSNSKGNPGSETQDISMSLALIPQASSTQISRELSAGQVSSPTSRRAESTSTGVSFRSVGDLLVEVNRQVMMVQQRP</sequence>
<accession>A0A5P1I920</accession>
<dbReference type="Pfam" id="PF01492">
    <property type="entry name" value="Gemini_C4"/>
    <property type="match status" value="1"/>
</dbReference>
<feature type="compositionally biased region" description="Polar residues" evidence="3">
    <location>
        <begin position="7"/>
        <end position="24"/>
    </location>
</feature>